<dbReference type="AlphaFoldDB" id="A0AAU8DP27"/>
<evidence type="ECO:0000313" key="3">
    <source>
        <dbReference type="EMBL" id="XCG63741.1"/>
    </source>
</evidence>
<organism evidence="3">
    <name type="scientific">Nakamurella sp. A5-74</name>
    <dbReference type="NCBI Taxonomy" id="3158264"/>
    <lineage>
        <taxon>Bacteria</taxon>
        <taxon>Bacillati</taxon>
        <taxon>Actinomycetota</taxon>
        <taxon>Actinomycetes</taxon>
        <taxon>Nakamurellales</taxon>
        <taxon>Nakamurellaceae</taxon>
        <taxon>Nakamurella</taxon>
    </lineage>
</organism>
<sequence>MSTEFRTPHGPPWDVDDVADVHAGVFPAEVTADLLTRIRSDPDGAAVLTALDSTVDDLSLLPPLLMPEKYVLRMETALFAERRTAAATRPIARERLGALLAPGVGGGGSQDGRRPVPHLPTPRPQTIGGHGAPRPMATRQAPTVPPRHQPVIPAFLPGGPPPSTPPPAAPVHDLAEARGRAATSSATPASRPAASGPSGPARLGSLEAQRRKRRRWTTGVLAAAAVAGIGVITAVALNQPSSSDGVAGAPAAVAPTPAVTVPGDVSSGSGALQLDLDNLAPALPSIEGQSPGGNLAGLAQFGECLKLNAINPDDVTGATKVTYSGGQAVAIVVKDATDSSKVRVVVVGTTCGTDGATAQLADRTVTR</sequence>
<keyword evidence="2" id="KW-0472">Membrane</keyword>
<proteinExistence type="predicted"/>
<feature type="region of interest" description="Disordered" evidence="1">
    <location>
        <begin position="102"/>
        <end position="214"/>
    </location>
</feature>
<keyword evidence="2" id="KW-1133">Transmembrane helix</keyword>
<dbReference type="EMBL" id="CP159218">
    <property type="protein sequence ID" value="XCG63741.1"/>
    <property type="molecule type" value="Genomic_DNA"/>
</dbReference>
<name>A0AAU8DP27_9ACTN</name>
<accession>A0AAU8DP27</accession>
<reference evidence="3" key="1">
    <citation type="submission" date="2024-05" db="EMBL/GenBank/DDBJ databases">
        <authorList>
            <person name="Cai S.Y."/>
            <person name="Jin L.M."/>
            <person name="Li H.R."/>
        </authorList>
    </citation>
    <scope>NUCLEOTIDE SEQUENCE</scope>
    <source>
        <strain evidence="3">A5-74</strain>
    </source>
</reference>
<protein>
    <submittedName>
        <fullName evidence="3">Uncharacterized protein</fullName>
    </submittedName>
</protein>
<feature type="compositionally biased region" description="Pro residues" evidence="1">
    <location>
        <begin position="158"/>
        <end position="169"/>
    </location>
</feature>
<feature type="transmembrane region" description="Helical" evidence="2">
    <location>
        <begin position="216"/>
        <end position="237"/>
    </location>
</feature>
<evidence type="ECO:0000256" key="2">
    <source>
        <dbReference type="SAM" id="Phobius"/>
    </source>
</evidence>
<gene>
    <name evidence="3" type="ORF">ABLG96_21590</name>
</gene>
<evidence type="ECO:0000256" key="1">
    <source>
        <dbReference type="SAM" id="MobiDB-lite"/>
    </source>
</evidence>
<keyword evidence="2" id="KW-0812">Transmembrane</keyword>
<feature type="compositionally biased region" description="Low complexity" evidence="1">
    <location>
        <begin position="180"/>
        <end position="206"/>
    </location>
</feature>
<dbReference type="RefSeq" id="WP_353649356.1">
    <property type="nucleotide sequence ID" value="NZ_CP159218.1"/>
</dbReference>